<evidence type="ECO:0000313" key="3">
    <source>
        <dbReference type="Proteomes" id="UP000011728"/>
    </source>
</evidence>
<dbReference type="eggNOG" id="ENOG5030PQH">
    <property type="taxonomic scope" value="Bacteria"/>
</dbReference>
<keyword evidence="1" id="KW-0812">Transmembrane</keyword>
<accession>M1N4U4</accession>
<keyword evidence="3" id="KW-1185">Reference proteome</keyword>
<keyword evidence="1" id="KW-0472">Membrane</keyword>
<proteinExistence type="predicted"/>
<gene>
    <name evidence="2" type="ORF">Cspa_c47190</name>
</gene>
<dbReference type="AlphaFoldDB" id="M1N4U4"/>
<feature type="transmembrane region" description="Helical" evidence="1">
    <location>
        <begin position="37"/>
        <end position="65"/>
    </location>
</feature>
<protein>
    <submittedName>
        <fullName evidence="2">Uncharacterized protein</fullName>
    </submittedName>
</protein>
<dbReference type="EMBL" id="CP004121">
    <property type="protein sequence ID" value="AGF58472.1"/>
    <property type="molecule type" value="Genomic_DNA"/>
</dbReference>
<dbReference type="KEGG" id="csr:Cspa_c47190"/>
<organism evidence="2 3">
    <name type="scientific">Clostridium saccharoperbutylacetonicum N1-4(HMT)</name>
    <dbReference type="NCBI Taxonomy" id="931276"/>
    <lineage>
        <taxon>Bacteria</taxon>
        <taxon>Bacillati</taxon>
        <taxon>Bacillota</taxon>
        <taxon>Clostridia</taxon>
        <taxon>Eubacteriales</taxon>
        <taxon>Clostridiaceae</taxon>
        <taxon>Clostridium</taxon>
    </lineage>
</organism>
<evidence type="ECO:0000256" key="1">
    <source>
        <dbReference type="SAM" id="Phobius"/>
    </source>
</evidence>
<dbReference type="HOGENOM" id="CLU_194371_0_0_9"/>
<sequence length="80" mass="9565">MLFLFSVSTLLSYIFLLLFLIRVLINRKNIDFKHNKFCWQVIMSLVILSIVPMANSFLAVFSIYFSLLMRHDNFIELMNR</sequence>
<feature type="transmembrane region" description="Helical" evidence="1">
    <location>
        <begin position="6"/>
        <end position="25"/>
    </location>
</feature>
<keyword evidence="1" id="KW-1133">Transmembrane helix</keyword>
<dbReference type="Proteomes" id="UP000011728">
    <property type="component" value="Chromosome"/>
</dbReference>
<name>M1N4U4_9CLOT</name>
<reference evidence="2 3" key="1">
    <citation type="submission" date="2013-02" db="EMBL/GenBank/DDBJ databases">
        <title>Genome sequence of Clostridium saccharoperbutylacetonicum N1-4(HMT).</title>
        <authorList>
            <person name="Poehlein A."/>
            <person name="Daniel R."/>
        </authorList>
    </citation>
    <scope>NUCLEOTIDE SEQUENCE [LARGE SCALE GENOMIC DNA]</scope>
    <source>
        <strain evidence="3">N1-4(HMT)</strain>
    </source>
</reference>
<evidence type="ECO:0000313" key="2">
    <source>
        <dbReference type="EMBL" id="AGF58472.1"/>
    </source>
</evidence>